<comment type="caution">
    <text evidence="2">The sequence shown here is derived from an EMBL/GenBank/DDBJ whole genome shotgun (WGS) entry which is preliminary data.</text>
</comment>
<evidence type="ECO:0000313" key="3">
    <source>
        <dbReference type="Proteomes" id="UP000186601"/>
    </source>
</evidence>
<reference evidence="2 3" key="1">
    <citation type="submission" date="2018-02" db="EMBL/GenBank/DDBJ databases">
        <title>Genome sequence of the basidiomycete white-rot fungus Phlebia centrifuga.</title>
        <authorList>
            <person name="Granchi Z."/>
            <person name="Peng M."/>
            <person name="de Vries R.P."/>
            <person name="Hilden K."/>
            <person name="Makela M.R."/>
            <person name="Grigoriev I."/>
            <person name="Riley R."/>
        </authorList>
    </citation>
    <scope>NUCLEOTIDE SEQUENCE [LARGE SCALE GENOMIC DNA]</scope>
    <source>
        <strain evidence="2 3">FBCC195</strain>
    </source>
</reference>
<gene>
    <name evidence="2" type="ORF">PHLCEN_2v2955</name>
</gene>
<organism evidence="2 3">
    <name type="scientific">Hermanssonia centrifuga</name>
    <dbReference type="NCBI Taxonomy" id="98765"/>
    <lineage>
        <taxon>Eukaryota</taxon>
        <taxon>Fungi</taxon>
        <taxon>Dikarya</taxon>
        <taxon>Basidiomycota</taxon>
        <taxon>Agaricomycotina</taxon>
        <taxon>Agaricomycetes</taxon>
        <taxon>Polyporales</taxon>
        <taxon>Meruliaceae</taxon>
        <taxon>Hermanssonia</taxon>
    </lineage>
</organism>
<protein>
    <submittedName>
        <fullName evidence="2">Uncharacterized protein</fullName>
    </submittedName>
</protein>
<feature type="region of interest" description="Disordered" evidence="1">
    <location>
        <begin position="1"/>
        <end position="44"/>
    </location>
</feature>
<evidence type="ECO:0000313" key="2">
    <source>
        <dbReference type="EMBL" id="PSS29556.1"/>
    </source>
</evidence>
<name>A0A2R6RHP9_9APHY</name>
<evidence type="ECO:0000256" key="1">
    <source>
        <dbReference type="SAM" id="MobiDB-lite"/>
    </source>
</evidence>
<accession>A0A2R6RHP9</accession>
<feature type="compositionally biased region" description="Basic and acidic residues" evidence="1">
    <location>
        <begin position="1"/>
        <end position="10"/>
    </location>
</feature>
<dbReference type="EMBL" id="MLYV02000259">
    <property type="protein sequence ID" value="PSS29556.1"/>
    <property type="molecule type" value="Genomic_DNA"/>
</dbReference>
<dbReference type="OrthoDB" id="3329464at2759"/>
<proteinExistence type="predicted"/>
<dbReference type="AlphaFoldDB" id="A0A2R6RHP9"/>
<dbReference type="Proteomes" id="UP000186601">
    <property type="component" value="Unassembled WGS sequence"/>
</dbReference>
<sequence length="543" mass="61892">MAGSMRREGLDGGPGLEAAGVSEHGHEKREKDEEDQGRNLGRGPYGVFHLPNVIRSHTISDFEDDPDNHNFNSFRATEYNDSTYVPSSTPDDPTAGVLHDIGARFPGEILGRVLDFIQCRRKEERFQVAQMALACKEWASRCHAVAFEWVKLCSGKDVVKLLSLMESPHSHIASYIKTLWLVQKGTPTAPWIHLVTLRLVPKLSLNPHRSIELELDLDLDDTASGCFRSIYDGLPRVHSSFSTSPISRLFIQNASFESFADLAHLVDEIPSLRFLYLDKLTWPSNSDVPETQPVLLPRRRTVPPFLNCIHLSNCTDIVSGIDLLIGKRRKARGETTPFDLDLNHEQQHFIKNMSLIAMNGLDRFGSAVKLTIDPAHGECRGGDQRPVYIHNPDMSRCQILASSAAYTLVNAAFVITALTEDSPLAKIKTIKTITIHTERKDRSREVVLWVLILYEYLIPIQELIVGFEDSFHEVLRDENDELRYLRSVGRLKYKFVKKTRNGRYRKVFIIRRFVPNFPSLMHPLKFPAMRPSRRRRTRTRISF</sequence>
<keyword evidence="3" id="KW-1185">Reference proteome</keyword>